<proteinExistence type="inferred from homology"/>
<dbReference type="InterPro" id="IPR023393">
    <property type="entry name" value="START-like_dom_sf"/>
</dbReference>
<dbReference type="AlphaFoldDB" id="A0A848E9U5"/>
<evidence type="ECO:0000313" key="4">
    <source>
        <dbReference type="Proteomes" id="UP000548582"/>
    </source>
</evidence>
<dbReference type="Proteomes" id="UP000548582">
    <property type="component" value="Unassembled WGS sequence"/>
</dbReference>
<feature type="domain" description="Activator of Hsp90 ATPase homologue 1/2-like C-terminal" evidence="2">
    <location>
        <begin position="14"/>
        <end position="131"/>
    </location>
</feature>
<dbReference type="SUPFAM" id="SSF55961">
    <property type="entry name" value="Bet v1-like"/>
    <property type="match status" value="1"/>
</dbReference>
<comment type="caution">
    <text evidence="3">The sequence shown here is derived from an EMBL/GenBank/DDBJ whole genome shotgun (WGS) entry which is preliminary data.</text>
</comment>
<accession>A0A848E9U5</accession>
<evidence type="ECO:0000259" key="2">
    <source>
        <dbReference type="Pfam" id="PF08327"/>
    </source>
</evidence>
<organism evidence="3 4">
    <name type="scientific">Neoroseomonas marina</name>
    <dbReference type="NCBI Taxonomy" id="1232220"/>
    <lineage>
        <taxon>Bacteria</taxon>
        <taxon>Pseudomonadati</taxon>
        <taxon>Pseudomonadota</taxon>
        <taxon>Alphaproteobacteria</taxon>
        <taxon>Acetobacterales</taxon>
        <taxon>Acetobacteraceae</taxon>
        <taxon>Neoroseomonas</taxon>
    </lineage>
</organism>
<comment type="similarity">
    <text evidence="1">Belongs to the AHA1 family.</text>
</comment>
<sequence>MTPLVARASMMIAAQPERIFDAFVEPEALRAFWLAEASAPLRLGQPAHWTFLVPGAAAEATATTLDRPHRLAWDWSDGTKVEITIEPEGGETAVSVACSGFDGSAETQVATALATTEGFSIVLSDLKTWLESGRSAGLTAAKARLIIARGC</sequence>
<reference evidence="3 4" key="1">
    <citation type="submission" date="2020-03" db="EMBL/GenBank/DDBJ databases">
        <authorList>
            <person name="Sun Q."/>
        </authorList>
    </citation>
    <scope>NUCLEOTIDE SEQUENCE [LARGE SCALE GENOMIC DNA]</scope>
    <source>
        <strain evidence="3 4">JC162</strain>
    </source>
</reference>
<name>A0A848E9U5_9PROT</name>
<dbReference type="Gene3D" id="3.30.530.20">
    <property type="match status" value="1"/>
</dbReference>
<keyword evidence="4" id="KW-1185">Reference proteome</keyword>
<dbReference type="Pfam" id="PF08327">
    <property type="entry name" value="AHSA1"/>
    <property type="match status" value="1"/>
</dbReference>
<gene>
    <name evidence="3" type="ORF">GWK16_08285</name>
</gene>
<evidence type="ECO:0000313" key="3">
    <source>
        <dbReference type="EMBL" id="NMJ41234.1"/>
    </source>
</evidence>
<evidence type="ECO:0000256" key="1">
    <source>
        <dbReference type="ARBA" id="ARBA00006817"/>
    </source>
</evidence>
<dbReference type="InterPro" id="IPR013538">
    <property type="entry name" value="ASHA1/2-like_C"/>
</dbReference>
<dbReference type="EMBL" id="JABBKX010000002">
    <property type="protein sequence ID" value="NMJ41234.1"/>
    <property type="molecule type" value="Genomic_DNA"/>
</dbReference>
<dbReference type="RefSeq" id="WP_170053461.1">
    <property type="nucleotide sequence ID" value="NZ_JABBKX010000002.1"/>
</dbReference>
<protein>
    <recommendedName>
        <fullName evidence="2">Activator of Hsp90 ATPase homologue 1/2-like C-terminal domain-containing protein</fullName>
    </recommendedName>
</protein>